<accession>A0A3Q3GW56</accession>
<sequence length="57" mass="6283">MSQSEEKKHSRCDGVLLWTIPTTPLLASALVVQILCKNNIHGVGPHLKKLNSSSLCW</sequence>
<evidence type="ECO:0000313" key="2">
    <source>
        <dbReference type="Proteomes" id="UP000261660"/>
    </source>
</evidence>
<reference evidence="1" key="1">
    <citation type="submission" date="2025-08" db="UniProtKB">
        <authorList>
            <consortium name="Ensembl"/>
        </authorList>
    </citation>
    <scope>IDENTIFICATION</scope>
</reference>
<dbReference type="InParanoid" id="A0A3Q3GW56"/>
<name>A0A3Q3GW56_9LABR</name>
<organism evidence="1 2">
    <name type="scientific">Labrus bergylta</name>
    <name type="common">ballan wrasse</name>
    <dbReference type="NCBI Taxonomy" id="56723"/>
    <lineage>
        <taxon>Eukaryota</taxon>
        <taxon>Metazoa</taxon>
        <taxon>Chordata</taxon>
        <taxon>Craniata</taxon>
        <taxon>Vertebrata</taxon>
        <taxon>Euteleostomi</taxon>
        <taxon>Actinopterygii</taxon>
        <taxon>Neopterygii</taxon>
        <taxon>Teleostei</taxon>
        <taxon>Neoteleostei</taxon>
        <taxon>Acanthomorphata</taxon>
        <taxon>Eupercaria</taxon>
        <taxon>Labriformes</taxon>
        <taxon>Labridae</taxon>
        <taxon>Labrus</taxon>
    </lineage>
</organism>
<proteinExistence type="predicted"/>
<dbReference type="Ensembl" id="ENSLBET00000040290.1">
    <property type="protein sequence ID" value="ENSLBEP00000038682.1"/>
    <property type="gene ID" value="ENSLBEG00000028844.1"/>
</dbReference>
<dbReference type="AlphaFoldDB" id="A0A3Q3GW56"/>
<protein>
    <submittedName>
        <fullName evidence="1">Uncharacterized protein</fullName>
    </submittedName>
</protein>
<keyword evidence="2" id="KW-1185">Reference proteome</keyword>
<dbReference type="Proteomes" id="UP000261660">
    <property type="component" value="Unplaced"/>
</dbReference>
<evidence type="ECO:0000313" key="1">
    <source>
        <dbReference type="Ensembl" id="ENSLBEP00000038682.1"/>
    </source>
</evidence>
<reference evidence="1" key="2">
    <citation type="submission" date="2025-09" db="UniProtKB">
        <authorList>
            <consortium name="Ensembl"/>
        </authorList>
    </citation>
    <scope>IDENTIFICATION</scope>
</reference>